<name>A0A2P8HGM7_CHINA</name>
<evidence type="ECO:0000313" key="2">
    <source>
        <dbReference type="EMBL" id="PSL45369.1"/>
    </source>
</evidence>
<evidence type="ECO:0000259" key="1">
    <source>
        <dbReference type="Pfam" id="PF14065"/>
    </source>
</evidence>
<dbReference type="AlphaFoldDB" id="A0A2P8HGM7"/>
<sequence>MIYEALSCITEEINNSLKRKLQINEDKVILCGLVNQDGSSAIQGENKVIITLINVEKEAAGMGAAKNNAGVFTATAAPVSINLYVLCAAYFSGNNYAEALRFLSFTIAFFQSKSIFSVQNTPSLDPGINKLAFEMESPGPDRLNSMWTTLGAKYMPSVLYKVRMLTFDDSIIKEYRPPIVGTVGNALPA</sequence>
<organism evidence="2 3">
    <name type="scientific">Chitinophaga niastensis</name>
    <dbReference type="NCBI Taxonomy" id="536980"/>
    <lineage>
        <taxon>Bacteria</taxon>
        <taxon>Pseudomonadati</taxon>
        <taxon>Bacteroidota</taxon>
        <taxon>Chitinophagia</taxon>
        <taxon>Chitinophagales</taxon>
        <taxon>Chitinophagaceae</taxon>
        <taxon>Chitinophaga</taxon>
    </lineage>
</organism>
<feature type="domain" description="Pvc16 N-terminal" evidence="1">
    <location>
        <begin position="9"/>
        <end position="179"/>
    </location>
</feature>
<evidence type="ECO:0000313" key="3">
    <source>
        <dbReference type="Proteomes" id="UP000240971"/>
    </source>
</evidence>
<dbReference type="InterPro" id="IPR025351">
    <property type="entry name" value="Pvc16_N"/>
</dbReference>
<gene>
    <name evidence="2" type="ORF">CLV51_10471</name>
</gene>
<proteinExistence type="predicted"/>
<reference evidence="2 3" key="1">
    <citation type="submission" date="2018-03" db="EMBL/GenBank/DDBJ databases">
        <title>Genomic Encyclopedia of Archaeal and Bacterial Type Strains, Phase II (KMG-II): from individual species to whole genera.</title>
        <authorList>
            <person name="Goeker M."/>
        </authorList>
    </citation>
    <scope>NUCLEOTIDE SEQUENCE [LARGE SCALE GENOMIC DNA]</scope>
    <source>
        <strain evidence="2 3">DSM 24859</strain>
    </source>
</reference>
<dbReference type="OrthoDB" id="7560784at2"/>
<dbReference type="RefSeq" id="WP_106529711.1">
    <property type="nucleotide sequence ID" value="NZ_PYAW01000004.1"/>
</dbReference>
<dbReference type="Pfam" id="PF14065">
    <property type="entry name" value="Pvc16_N"/>
    <property type="match status" value="1"/>
</dbReference>
<keyword evidence="3" id="KW-1185">Reference proteome</keyword>
<dbReference type="Proteomes" id="UP000240971">
    <property type="component" value="Unassembled WGS sequence"/>
</dbReference>
<protein>
    <submittedName>
        <fullName evidence="2">Uncharacterized protein DUF4255</fullName>
    </submittedName>
</protein>
<accession>A0A2P8HGM7</accession>
<comment type="caution">
    <text evidence="2">The sequence shown here is derived from an EMBL/GenBank/DDBJ whole genome shotgun (WGS) entry which is preliminary data.</text>
</comment>
<dbReference type="EMBL" id="PYAW01000004">
    <property type="protein sequence ID" value="PSL45369.1"/>
    <property type="molecule type" value="Genomic_DNA"/>
</dbReference>